<sequence length="164" mass="18109">MHDSDAPEASPNSETYVQQVLSACGLSMKSHAKLCTLAGLTDTEQHLAVACGKGHSIMTHPSAISADSAHCSTEFSFRTTLRDWTTFTDISFGSMLRQWSTFSAERAPCNTDISFRTILRDWPASKVTACLILSSDQCRSIAAHEVLNYDYTLPVDQCDLQRNR</sequence>
<dbReference type="Proteomes" id="UP000694044">
    <property type="component" value="Unassembled WGS sequence"/>
</dbReference>
<organism evidence="1 2">
    <name type="scientific">Phytophthora pseudosyringae</name>
    <dbReference type="NCBI Taxonomy" id="221518"/>
    <lineage>
        <taxon>Eukaryota</taxon>
        <taxon>Sar</taxon>
        <taxon>Stramenopiles</taxon>
        <taxon>Oomycota</taxon>
        <taxon>Peronosporomycetes</taxon>
        <taxon>Peronosporales</taxon>
        <taxon>Peronosporaceae</taxon>
        <taxon>Phytophthora</taxon>
    </lineage>
</organism>
<dbReference type="EMBL" id="JAGDFM010000038">
    <property type="protein sequence ID" value="KAG7389923.1"/>
    <property type="molecule type" value="Genomic_DNA"/>
</dbReference>
<keyword evidence="1" id="KW-0675">Receptor</keyword>
<evidence type="ECO:0000313" key="1">
    <source>
        <dbReference type="EMBL" id="KAG7389923.1"/>
    </source>
</evidence>
<gene>
    <name evidence="1" type="primary">TOMM70A_2</name>
    <name evidence="1" type="ORF">PHYPSEUDO_009181</name>
</gene>
<dbReference type="AlphaFoldDB" id="A0A8T1WD07"/>
<evidence type="ECO:0000313" key="2">
    <source>
        <dbReference type="Proteomes" id="UP000694044"/>
    </source>
</evidence>
<accession>A0A8T1WD07</accession>
<proteinExistence type="predicted"/>
<keyword evidence="2" id="KW-1185">Reference proteome</keyword>
<comment type="caution">
    <text evidence="1">The sequence shown here is derived from an EMBL/GenBank/DDBJ whole genome shotgun (WGS) entry which is preliminary data.</text>
</comment>
<reference evidence="1" key="1">
    <citation type="submission" date="2021-02" db="EMBL/GenBank/DDBJ databases">
        <authorList>
            <person name="Palmer J.M."/>
        </authorList>
    </citation>
    <scope>NUCLEOTIDE SEQUENCE</scope>
    <source>
        <strain evidence="1">SCRP734</strain>
    </source>
</reference>
<protein>
    <submittedName>
        <fullName evidence="1">Mitochondrial import receptor subunit TOM70</fullName>
    </submittedName>
</protein>
<name>A0A8T1WD07_9STRA</name>